<protein>
    <recommendedName>
        <fullName evidence="3">histidine kinase</fullName>
        <ecNumber evidence="3">2.7.13.3</ecNumber>
    </recommendedName>
</protein>
<keyword evidence="7" id="KW-0902">Two-component regulatory system</keyword>
<keyword evidence="4 8" id="KW-0597">Phosphoprotein</keyword>
<dbReference type="Proteomes" id="UP000730482">
    <property type="component" value="Unassembled WGS sequence"/>
</dbReference>
<dbReference type="PROSITE" id="PS50109">
    <property type="entry name" value="HIS_KIN"/>
    <property type="match status" value="1"/>
</dbReference>
<comment type="subcellular location">
    <subcellularLocation>
        <location evidence="2">Cell membrane</location>
    </subcellularLocation>
</comment>
<feature type="compositionally biased region" description="Low complexity" evidence="10">
    <location>
        <begin position="568"/>
        <end position="583"/>
    </location>
</feature>
<dbReference type="InterPro" id="IPR003594">
    <property type="entry name" value="HATPase_dom"/>
</dbReference>
<dbReference type="EMBL" id="JAAFYZ010000031">
    <property type="protein sequence ID" value="MBS2547605.1"/>
    <property type="molecule type" value="Genomic_DNA"/>
</dbReference>
<evidence type="ECO:0000256" key="5">
    <source>
        <dbReference type="ARBA" id="ARBA00022679"/>
    </source>
</evidence>
<feature type="domain" description="Histidine kinase" evidence="11">
    <location>
        <begin position="229"/>
        <end position="450"/>
    </location>
</feature>
<dbReference type="SMART" id="SM00448">
    <property type="entry name" value="REC"/>
    <property type="match status" value="1"/>
</dbReference>
<dbReference type="InterPro" id="IPR004358">
    <property type="entry name" value="Sig_transdc_His_kin-like_C"/>
</dbReference>
<feature type="domain" description="Response regulatory" evidence="12">
    <location>
        <begin position="459"/>
        <end position="574"/>
    </location>
</feature>
<evidence type="ECO:0000256" key="1">
    <source>
        <dbReference type="ARBA" id="ARBA00000085"/>
    </source>
</evidence>
<feature type="coiled-coil region" evidence="9">
    <location>
        <begin position="156"/>
        <end position="222"/>
    </location>
</feature>
<keyword evidence="5" id="KW-0808">Transferase</keyword>
<keyword evidence="6" id="KW-0418">Kinase</keyword>
<comment type="catalytic activity">
    <reaction evidence="1">
        <text>ATP + protein L-histidine = ADP + protein N-phospho-L-histidine.</text>
        <dbReference type="EC" id="2.7.13.3"/>
    </reaction>
</comment>
<evidence type="ECO:0000256" key="8">
    <source>
        <dbReference type="PROSITE-ProRule" id="PRU00169"/>
    </source>
</evidence>
<dbReference type="Gene3D" id="3.40.50.2300">
    <property type="match status" value="1"/>
</dbReference>
<evidence type="ECO:0000256" key="2">
    <source>
        <dbReference type="ARBA" id="ARBA00004236"/>
    </source>
</evidence>
<dbReference type="Pfam" id="PF00072">
    <property type="entry name" value="Response_reg"/>
    <property type="match status" value="1"/>
</dbReference>
<dbReference type="Pfam" id="PF02518">
    <property type="entry name" value="HATPase_c"/>
    <property type="match status" value="1"/>
</dbReference>
<keyword evidence="9" id="KW-0175">Coiled coil</keyword>
<dbReference type="PANTHER" id="PTHR43047:SF72">
    <property type="entry name" value="OSMOSENSING HISTIDINE PROTEIN KINASE SLN1"/>
    <property type="match status" value="1"/>
</dbReference>
<feature type="region of interest" description="Disordered" evidence="10">
    <location>
        <begin position="568"/>
        <end position="590"/>
    </location>
</feature>
<dbReference type="PROSITE" id="PS50110">
    <property type="entry name" value="RESPONSE_REGULATORY"/>
    <property type="match status" value="1"/>
</dbReference>
<dbReference type="InterPro" id="IPR011006">
    <property type="entry name" value="CheY-like_superfamily"/>
</dbReference>
<dbReference type="SMART" id="SM00387">
    <property type="entry name" value="HATPase_c"/>
    <property type="match status" value="1"/>
</dbReference>
<proteinExistence type="predicted"/>
<dbReference type="PANTHER" id="PTHR43047">
    <property type="entry name" value="TWO-COMPONENT HISTIDINE PROTEIN KINASE"/>
    <property type="match status" value="1"/>
</dbReference>
<evidence type="ECO:0000259" key="11">
    <source>
        <dbReference type="PROSITE" id="PS50109"/>
    </source>
</evidence>
<dbReference type="CDD" id="cd16922">
    <property type="entry name" value="HATPase_EvgS-ArcB-TorS-like"/>
    <property type="match status" value="1"/>
</dbReference>
<evidence type="ECO:0000256" key="3">
    <source>
        <dbReference type="ARBA" id="ARBA00012438"/>
    </source>
</evidence>
<dbReference type="InterPro" id="IPR003661">
    <property type="entry name" value="HisK_dim/P_dom"/>
</dbReference>
<dbReference type="InterPro" id="IPR001789">
    <property type="entry name" value="Sig_transdc_resp-reg_receiver"/>
</dbReference>
<gene>
    <name evidence="13" type="ORF">KGQ19_12050</name>
</gene>
<dbReference type="EC" id="2.7.13.3" evidence="3"/>
<evidence type="ECO:0000259" key="12">
    <source>
        <dbReference type="PROSITE" id="PS50110"/>
    </source>
</evidence>
<dbReference type="InterPro" id="IPR036890">
    <property type="entry name" value="HATPase_C_sf"/>
</dbReference>
<dbReference type="SUPFAM" id="SSF55874">
    <property type="entry name" value="ATPase domain of HSP90 chaperone/DNA topoisomerase II/histidine kinase"/>
    <property type="match status" value="1"/>
</dbReference>
<evidence type="ECO:0000256" key="4">
    <source>
        <dbReference type="ARBA" id="ARBA00022553"/>
    </source>
</evidence>
<evidence type="ECO:0000256" key="9">
    <source>
        <dbReference type="SAM" id="Coils"/>
    </source>
</evidence>
<evidence type="ECO:0000313" key="14">
    <source>
        <dbReference type="Proteomes" id="UP000730482"/>
    </source>
</evidence>
<comment type="caution">
    <text evidence="13">The sequence shown here is derived from an EMBL/GenBank/DDBJ whole genome shotgun (WGS) entry which is preliminary data.</text>
</comment>
<keyword evidence="14" id="KW-1185">Reference proteome</keyword>
<dbReference type="RefSeq" id="WP_212009189.1">
    <property type="nucleotide sequence ID" value="NZ_JAAFYZ010000031.1"/>
</dbReference>
<reference evidence="13 14" key="1">
    <citation type="submission" date="2020-02" db="EMBL/GenBank/DDBJ databases">
        <title>Acidophilic actinobacteria isolated from forest soil.</title>
        <authorList>
            <person name="Golinska P."/>
        </authorList>
    </citation>
    <scope>NUCLEOTIDE SEQUENCE [LARGE SCALE GENOMIC DNA]</scope>
    <source>
        <strain evidence="13 14">NL8</strain>
    </source>
</reference>
<dbReference type="CDD" id="cd00082">
    <property type="entry name" value="HisKA"/>
    <property type="match status" value="1"/>
</dbReference>
<evidence type="ECO:0000313" key="13">
    <source>
        <dbReference type="EMBL" id="MBS2547605.1"/>
    </source>
</evidence>
<evidence type="ECO:0000256" key="6">
    <source>
        <dbReference type="ARBA" id="ARBA00022777"/>
    </source>
</evidence>
<feature type="modified residue" description="4-aspartylphosphate" evidence="8">
    <location>
        <position position="508"/>
    </location>
</feature>
<evidence type="ECO:0000256" key="10">
    <source>
        <dbReference type="SAM" id="MobiDB-lite"/>
    </source>
</evidence>
<organism evidence="13 14">
    <name type="scientific">Catenulispora pinistramenti</name>
    <dbReference type="NCBI Taxonomy" id="2705254"/>
    <lineage>
        <taxon>Bacteria</taxon>
        <taxon>Bacillati</taxon>
        <taxon>Actinomycetota</taxon>
        <taxon>Actinomycetes</taxon>
        <taxon>Catenulisporales</taxon>
        <taxon>Catenulisporaceae</taxon>
        <taxon>Catenulispora</taxon>
    </lineage>
</organism>
<accession>A0ABS5KNH2</accession>
<dbReference type="InterPro" id="IPR005467">
    <property type="entry name" value="His_kinase_dom"/>
</dbReference>
<dbReference type="SMART" id="SM00388">
    <property type="entry name" value="HisKA"/>
    <property type="match status" value="1"/>
</dbReference>
<name>A0ABS5KNH2_9ACTN</name>
<dbReference type="SUPFAM" id="SSF47384">
    <property type="entry name" value="Homodimeric domain of signal transducing histidine kinase"/>
    <property type="match status" value="1"/>
</dbReference>
<evidence type="ECO:0000256" key="7">
    <source>
        <dbReference type="ARBA" id="ARBA00023012"/>
    </source>
</evidence>
<dbReference type="SUPFAM" id="SSF52172">
    <property type="entry name" value="CheY-like"/>
    <property type="match status" value="1"/>
</dbReference>
<dbReference type="Pfam" id="PF00512">
    <property type="entry name" value="HisKA"/>
    <property type="match status" value="1"/>
</dbReference>
<dbReference type="Gene3D" id="1.10.287.130">
    <property type="match status" value="1"/>
</dbReference>
<dbReference type="PRINTS" id="PR00344">
    <property type="entry name" value="BCTRLSENSOR"/>
</dbReference>
<dbReference type="Gene3D" id="3.30.565.10">
    <property type="entry name" value="Histidine kinase-like ATPase, C-terminal domain"/>
    <property type="match status" value="1"/>
</dbReference>
<dbReference type="InterPro" id="IPR036097">
    <property type="entry name" value="HisK_dim/P_sf"/>
</dbReference>
<sequence>MTDDSATKVRVIAVTDERDVFALRRDARTIAEAAGADSQDRIRLATALSELGRDRLGSAGVTVRFALTARPAPALEVTVRWTDGAPPDPEALNSARRLIRELSSETLGRQGSIVLRQPVALAPEGFAAAADRLAELLTDNESADREDDLRSQTRDLIIALEEARAQSEELRLLNEELEQTNAGVLALYAEISLELEQTNSGVVALHAELEDKSRQLREASESKTRFWANVSHELRSPLNSVIGLSRLLAASAPEELGPQQREQVALISASGETLLALVDDLLDVAKAEAGQLTPQPAPVDLALLLAQIEAVVRPAAPNPAVELLFPRPEALPPLVTDETMLTRVLRNLIGNSLKFTESGHVRLSVRQAPDQAGMIEFVVEDTGIGIPPQEQAKVFEEFHQVRGAHQRGKAGTGLGLPYARSLVTLLGGTIELTSTVGAGTTVIAALPVVQAPEPVRLPLVAAADDDPAFAAVFRPMLETVAEQVVQLPGGRELVEFAVREQPSAVVVDLDMPGTDGYEVVRRLAADPRTAATPVVVVTGYPAARVDRARLAHVRAVLSKDTVDAAALGRALGPRRPGSSATSAGGQGGSP</sequence>